<evidence type="ECO:0000256" key="4">
    <source>
        <dbReference type="ARBA" id="ARBA00022723"/>
    </source>
</evidence>
<keyword evidence="9" id="KW-0051">Antiviral defense</keyword>
<evidence type="ECO:0000256" key="1">
    <source>
        <dbReference type="ARBA" id="ARBA00006847"/>
    </source>
</evidence>
<proteinExistence type="inferred from homology"/>
<dbReference type="CDD" id="cd09641">
    <property type="entry name" value="Cas3''_I"/>
    <property type="match status" value="1"/>
</dbReference>
<dbReference type="Proteomes" id="UP000006851">
    <property type="component" value="Chromosome"/>
</dbReference>
<evidence type="ECO:0000313" key="11">
    <source>
        <dbReference type="EMBL" id="AEB06538.1"/>
    </source>
</evidence>
<dbReference type="GO" id="GO:0004518">
    <property type="term" value="F:nuclease activity"/>
    <property type="evidence" value="ECO:0007669"/>
    <property type="project" value="UniProtKB-KW"/>
</dbReference>
<dbReference type="InterPro" id="IPR054712">
    <property type="entry name" value="Cas3-like_dom"/>
</dbReference>
<dbReference type="Gene3D" id="3.40.50.300">
    <property type="entry name" value="P-loop containing nucleotide triphosphate hydrolases"/>
    <property type="match status" value="2"/>
</dbReference>
<dbReference type="RefSeq" id="WP_013708281.1">
    <property type="nucleotide sequence ID" value="NC_015389.1"/>
</dbReference>
<dbReference type="PANTHER" id="PTHR47963">
    <property type="entry name" value="DEAD-BOX ATP-DEPENDENT RNA HELICASE 47, MITOCHONDRIAL"/>
    <property type="match status" value="1"/>
</dbReference>
<dbReference type="InterPro" id="IPR014001">
    <property type="entry name" value="Helicase_ATP-bd"/>
</dbReference>
<dbReference type="InterPro" id="IPR011545">
    <property type="entry name" value="DEAD/DEAH_box_helicase_dom"/>
</dbReference>
<dbReference type="CDD" id="cd17930">
    <property type="entry name" value="DEXHc_cas3"/>
    <property type="match status" value="1"/>
</dbReference>
<organism evidence="11 12">
    <name type="scientific">Coriobacterium glomerans (strain ATCC 49209 / DSM 20642 / JCM 10262 / PW2)</name>
    <dbReference type="NCBI Taxonomy" id="700015"/>
    <lineage>
        <taxon>Bacteria</taxon>
        <taxon>Bacillati</taxon>
        <taxon>Actinomycetota</taxon>
        <taxon>Coriobacteriia</taxon>
        <taxon>Coriobacteriales</taxon>
        <taxon>Coriobacteriaceae</taxon>
        <taxon>Coriobacterium</taxon>
    </lineage>
</organism>
<dbReference type="Gene3D" id="1.10.3210.30">
    <property type="match status" value="1"/>
</dbReference>
<comment type="similarity">
    <text evidence="1">In the N-terminal section; belongs to the CRISPR-associated nuclease Cas3-HD family.</text>
</comment>
<keyword evidence="7" id="KW-0347">Helicase</keyword>
<evidence type="ECO:0000256" key="9">
    <source>
        <dbReference type="ARBA" id="ARBA00023118"/>
    </source>
</evidence>
<dbReference type="GO" id="GO:0003724">
    <property type="term" value="F:RNA helicase activity"/>
    <property type="evidence" value="ECO:0007669"/>
    <property type="project" value="TreeGrafter"/>
</dbReference>
<keyword evidence="6" id="KW-0378">Hydrolase</keyword>
<dbReference type="Pfam" id="PF18019">
    <property type="entry name" value="Cas3_HD"/>
    <property type="match status" value="1"/>
</dbReference>
<dbReference type="InterPro" id="IPR038257">
    <property type="entry name" value="CRISPR-assoc_Cas3_HD_sf"/>
</dbReference>
<dbReference type="InterPro" id="IPR041372">
    <property type="entry name" value="Cas3_C"/>
</dbReference>
<dbReference type="Pfam" id="PF22590">
    <property type="entry name" value="Cas3-like_C_2"/>
    <property type="match status" value="1"/>
</dbReference>
<dbReference type="GO" id="GO:0005524">
    <property type="term" value="F:ATP binding"/>
    <property type="evidence" value="ECO:0007669"/>
    <property type="project" value="UniProtKB-KW"/>
</dbReference>
<gene>
    <name evidence="11" type="ordered locus">Corgl_0420</name>
</gene>
<evidence type="ECO:0000256" key="6">
    <source>
        <dbReference type="ARBA" id="ARBA00022801"/>
    </source>
</evidence>
<dbReference type="AlphaFoldDB" id="F2NAL1"/>
<evidence type="ECO:0000313" key="12">
    <source>
        <dbReference type="Proteomes" id="UP000006851"/>
    </source>
</evidence>
<evidence type="ECO:0000256" key="8">
    <source>
        <dbReference type="ARBA" id="ARBA00022840"/>
    </source>
</evidence>
<dbReference type="SUPFAM" id="SSF52540">
    <property type="entry name" value="P-loop containing nucleoside triphosphate hydrolases"/>
    <property type="match status" value="1"/>
</dbReference>
<evidence type="ECO:0000256" key="7">
    <source>
        <dbReference type="ARBA" id="ARBA00022806"/>
    </source>
</evidence>
<comment type="similarity">
    <text evidence="2">In the central section; belongs to the CRISPR-associated helicase Cas3 family.</text>
</comment>
<dbReference type="GO" id="GO:0016787">
    <property type="term" value="F:hydrolase activity"/>
    <property type="evidence" value="ECO:0007669"/>
    <property type="project" value="UniProtKB-KW"/>
</dbReference>
<dbReference type="PROSITE" id="PS51643">
    <property type="entry name" value="HD_CAS3"/>
    <property type="match status" value="1"/>
</dbReference>
<dbReference type="SMART" id="SM00487">
    <property type="entry name" value="DEXDc"/>
    <property type="match status" value="1"/>
</dbReference>
<evidence type="ECO:0000256" key="2">
    <source>
        <dbReference type="ARBA" id="ARBA00009046"/>
    </source>
</evidence>
<evidence type="ECO:0000256" key="5">
    <source>
        <dbReference type="ARBA" id="ARBA00022741"/>
    </source>
</evidence>
<keyword evidence="12" id="KW-1185">Reference proteome</keyword>
<dbReference type="InterPro" id="IPR050547">
    <property type="entry name" value="DEAD_box_RNA_helicases"/>
</dbReference>
<keyword evidence="4" id="KW-0479">Metal-binding</keyword>
<dbReference type="NCBIfam" id="TIGR01596">
    <property type="entry name" value="cas3_HD"/>
    <property type="match status" value="1"/>
</dbReference>
<dbReference type="GO" id="GO:0003723">
    <property type="term" value="F:RNA binding"/>
    <property type="evidence" value="ECO:0007669"/>
    <property type="project" value="TreeGrafter"/>
</dbReference>
<evidence type="ECO:0000259" key="10">
    <source>
        <dbReference type="PROSITE" id="PS51643"/>
    </source>
</evidence>
<reference evidence="12" key="1">
    <citation type="journal article" date="2013" name="Stand. Genomic Sci.">
        <title>Complete genome sequence of Coriobacterium glomerans type strain (PW2(T)) from the midgut of Pyrrhocoris apterus L. (red soldier bug).</title>
        <authorList>
            <person name="Stackebrandt E."/>
            <person name="Zeytun A."/>
            <person name="Lapidus A."/>
            <person name="Nolan M."/>
            <person name="Lucas S."/>
            <person name="Hammon N."/>
            <person name="Deshpande S."/>
            <person name="Cheng J.F."/>
            <person name="Tapia R."/>
            <person name="Goodwin L.A."/>
            <person name="Pitluck S."/>
            <person name="Liolios K."/>
            <person name="Pagani I."/>
            <person name="Ivanova N."/>
            <person name="Mavromatis K."/>
            <person name="Mikhailova N."/>
            <person name="Huntemann M."/>
            <person name="Pati A."/>
            <person name="Chen A."/>
            <person name="Palaniappan K."/>
            <person name="Chang Y.J."/>
            <person name="Land M."/>
            <person name="Hauser L."/>
            <person name="Rohde M."/>
            <person name="Pukall R."/>
            <person name="Goker M."/>
            <person name="Detter J.C."/>
            <person name="Woyke T."/>
            <person name="Bristow J."/>
            <person name="Eisen J.A."/>
            <person name="Markowitz V."/>
            <person name="Hugenholtz P."/>
            <person name="Kyrpides N.C."/>
            <person name="Klenk H.P."/>
        </authorList>
    </citation>
    <scope>NUCLEOTIDE SEQUENCE</scope>
    <source>
        <strain evidence="12">ATCC 49209 / DSM 20642 / JCM 10262 / PW2</strain>
    </source>
</reference>
<dbReference type="Pfam" id="PF00270">
    <property type="entry name" value="DEAD"/>
    <property type="match status" value="1"/>
</dbReference>
<dbReference type="NCBIfam" id="TIGR01587">
    <property type="entry name" value="cas3_core"/>
    <property type="match status" value="1"/>
</dbReference>
<dbReference type="EMBL" id="CP002628">
    <property type="protein sequence ID" value="AEB06538.1"/>
    <property type="molecule type" value="Genomic_DNA"/>
</dbReference>
<dbReference type="KEGG" id="cgo:Corgl_0420"/>
<name>F2NAL1_CORGP</name>
<protein>
    <submittedName>
        <fullName evidence="11">CRISPR-associated helicase Cas3</fullName>
    </submittedName>
</protein>
<dbReference type="InterPro" id="IPR006474">
    <property type="entry name" value="Helicase_Cas3_CRISPR-ass_core"/>
</dbReference>
<evidence type="ECO:0000256" key="3">
    <source>
        <dbReference type="ARBA" id="ARBA00022722"/>
    </source>
</evidence>
<dbReference type="STRING" id="700015.Corgl_0420"/>
<dbReference type="OrthoDB" id="9810236at2"/>
<dbReference type="HOGENOM" id="CLU_013924_1_0_11"/>
<dbReference type="eggNOG" id="COG1203">
    <property type="taxonomic scope" value="Bacteria"/>
</dbReference>
<dbReference type="PANTHER" id="PTHR47963:SF9">
    <property type="entry name" value="CRISPR-ASSOCIATED ENDONUCLEASE_HELICASE CAS3"/>
    <property type="match status" value="1"/>
</dbReference>
<keyword evidence="5" id="KW-0547">Nucleotide-binding</keyword>
<accession>F2NAL1</accession>
<dbReference type="GO" id="GO:0046872">
    <property type="term" value="F:metal ion binding"/>
    <property type="evidence" value="ECO:0007669"/>
    <property type="project" value="UniProtKB-KW"/>
</dbReference>
<dbReference type="InterPro" id="IPR027417">
    <property type="entry name" value="P-loop_NTPase"/>
</dbReference>
<keyword evidence="3" id="KW-0540">Nuclease</keyword>
<feature type="domain" description="HD Cas3-type" evidence="10">
    <location>
        <begin position="25"/>
        <end position="241"/>
    </location>
</feature>
<dbReference type="InterPro" id="IPR006483">
    <property type="entry name" value="CRISPR-assoc_Cas3_HD"/>
</dbReference>
<sequence>MSETGGELTCSKRARSLWAKSDRDEGRSWLPLVTHAQDAVSVARRLWDTWVPRSTRGAISSAYCENEALAQRLVCFLAGVHDIGKATPLFQARRVLFDTEAEEAYLTWKPQSAGLPFTSVFDCATRPSHAIAGQVILKAYLEDEHHWEAGIAGSLTCIIGAHHGRPPRQKDLGDAVRTRQRELGWDASCGSAWRDVQRELIEHALRLSEITRADLTLMSGRFVEPQIASLLTGLIIMVDWIVSNQAFFPLVPLHHSDQPSTVALCARHAAQQLSARSAKAWDAARILPAWREDACDLPDMETLYGERFGFTGGTRPRPIQIASDQVARTTEDPGIIILEAPMGEGKTEAALAAAEILASRSGCGGIAVALPTMATTDAMFGRVHAWLKRLPEHNENERSIYLAHGKARLNEEFQGIVTASRSKQRYKVLGEDLEAGELSDSVVASDWMNGRKKGVLSNFLICTVDQVLMGALQMKHLALRHLALANKVVVIDECHAYDIYMQQYLTRVLEWLGSWRTPVVLLSATLPPALRAQLIEAYLKGRRTVGQPHRATGNWRETARRAQSWRRAELVSSAPASIASSKESGKEPSDVAAAYPLITYSEGEKMRSRGIPASSRRWNVTVKIMSDDNDSLIELLRERLSGGGCAGIVCDTVTRAQQTAAALSDQFGSESIMLTHARFVDFDRMANERMLRAMLGPEANVDAGTRPYLKIIVGTQVLEQSLDIDFDVLVSDVAPIDLIMQRLGRVHRHRRGTAESERPGKLRGATCYLRGIEHWGEGEAPSFPQDVERVYDRASLLESLAVLELSEHHPESEFELPDDVARTVRAGYGSDVSSRIPEAWKGIYADAVRKRSDVHDKKKRRARPCLLKSVDFLHSNDATLVDLFASGAVSESNARRGADDDWGPRAVRDTQETVEVLLLWRQHDELRLLPWVGDPKRAVEYGAAVPMDQEPSPALSQFIMQSAVRLPLSMCAIGKIDSLIEKLETLTQSWIGAWQDSPWLAGSLVLILEERGGTELVVDIDNWEVSYSREAGLSENVKRSENHLSS</sequence>
<dbReference type="GO" id="GO:0051607">
    <property type="term" value="P:defense response to virus"/>
    <property type="evidence" value="ECO:0007669"/>
    <property type="project" value="UniProtKB-KW"/>
</dbReference>
<keyword evidence="8" id="KW-0067">ATP-binding</keyword>
<dbReference type="Pfam" id="PF18395">
    <property type="entry name" value="Cas3_C"/>
    <property type="match status" value="1"/>
</dbReference>